<dbReference type="GO" id="GO:0016787">
    <property type="term" value="F:hydrolase activity"/>
    <property type="evidence" value="ECO:0007669"/>
    <property type="project" value="UniProtKB-KW"/>
</dbReference>
<comment type="caution">
    <text evidence="2">The sequence shown here is derived from an EMBL/GenBank/DDBJ whole genome shotgun (WGS) entry which is preliminary data.</text>
</comment>
<dbReference type="PANTHER" id="PTHR45648">
    <property type="entry name" value="GDSL LIPASE/ACYLHYDROLASE FAMILY PROTEIN (AFU_ORTHOLOGUE AFUA_4G14700)"/>
    <property type="match status" value="1"/>
</dbReference>
<dbReference type="InterPro" id="IPR036514">
    <property type="entry name" value="SGNH_hydro_sf"/>
</dbReference>
<proteinExistence type="predicted"/>
<dbReference type="EMBL" id="WOCE01000002">
    <property type="protein sequence ID" value="KAE9619067.1"/>
    <property type="molecule type" value="Genomic_DNA"/>
</dbReference>
<dbReference type="Proteomes" id="UP000447434">
    <property type="component" value="Chromosome 2"/>
</dbReference>
<dbReference type="OrthoDB" id="1600564at2759"/>
<evidence type="ECO:0000313" key="2">
    <source>
        <dbReference type="EMBL" id="KAE9619067.1"/>
    </source>
</evidence>
<dbReference type="PANTHER" id="PTHR45648:SF151">
    <property type="entry name" value="GDSL-LIKE LIPASE_ACYLHYDROLASE SUPERFAMILY PROTEIN"/>
    <property type="match status" value="1"/>
</dbReference>
<organism evidence="2 3">
    <name type="scientific">Lupinus albus</name>
    <name type="common">White lupine</name>
    <name type="synonym">Lupinus termis</name>
    <dbReference type="NCBI Taxonomy" id="3870"/>
    <lineage>
        <taxon>Eukaryota</taxon>
        <taxon>Viridiplantae</taxon>
        <taxon>Streptophyta</taxon>
        <taxon>Embryophyta</taxon>
        <taxon>Tracheophyta</taxon>
        <taxon>Spermatophyta</taxon>
        <taxon>Magnoliopsida</taxon>
        <taxon>eudicotyledons</taxon>
        <taxon>Gunneridae</taxon>
        <taxon>Pentapetalae</taxon>
        <taxon>rosids</taxon>
        <taxon>fabids</taxon>
        <taxon>Fabales</taxon>
        <taxon>Fabaceae</taxon>
        <taxon>Papilionoideae</taxon>
        <taxon>50 kb inversion clade</taxon>
        <taxon>genistoids sensu lato</taxon>
        <taxon>core genistoids</taxon>
        <taxon>Genisteae</taxon>
        <taxon>Lupinus</taxon>
    </lineage>
</organism>
<keyword evidence="1" id="KW-0378">Hydrolase</keyword>
<gene>
    <name evidence="2" type="ORF">Lalb_Chr02g0149261</name>
</gene>
<dbReference type="Gene3D" id="3.40.50.1110">
    <property type="entry name" value="SGNH hydrolase"/>
    <property type="match status" value="1"/>
</dbReference>
<accession>A0A6A4QZB8</accession>
<dbReference type="AlphaFoldDB" id="A0A6A4QZB8"/>
<name>A0A6A4QZB8_LUPAL</name>
<evidence type="ECO:0000313" key="3">
    <source>
        <dbReference type="Proteomes" id="UP000447434"/>
    </source>
</evidence>
<dbReference type="InterPro" id="IPR051058">
    <property type="entry name" value="GDSL_Est/Lipase"/>
</dbReference>
<evidence type="ECO:0000256" key="1">
    <source>
        <dbReference type="ARBA" id="ARBA00022801"/>
    </source>
</evidence>
<sequence>MQRLYYLGARRVLVTGTGPMGCVPAELALRSANGDCDIELQRAAFLYNPQLVEMIKGLNHEIGADVFIAANAYQMHMDFVTNPQAYGMYTITISYYSLYVVSVARNNDTR</sequence>
<reference evidence="3" key="1">
    <citation type="journal article" date="2020" name="Nat. Commun.">
        <title>Genome sequence of the cluster root forming white lupin.</title>
        <authorList>
            <person name="Hufnagel B."/>
            <person name="Marques A."/>
            <person name="Soriano A."/>
            <person name="Marques L."/>
            <person name="Divol F."/>
            <person name="Doumas P."/>
            <person name="Sallet E."/>
            <person name="Mancinotti D."/>
            <person name="Carrere S."/>
            <person name="Marande W."/>
            <person name="Arribat S."/>
            <person name="Keller J."/>
            <person name="Huneau C."/>
            <person name="Blein T."/>
            <person name="Aime D."/>
            <person name="Laguerre M."/>
            <person name="Taylor J."/>
            <person name="Schubert V."/>
            <person name="Nelson M."/>
            <person name="Geu-Flores F."/>
            <person name="Crespi M."/>
            <person name="Gallardo-Guerrero K."/>
            <person name="Delaux P.-M."/>
            <person name="Salse J."/>
            <person name="Berges H."/>
            <person name="Guyot R."/>
            <person name="Gouzy J."/>
            <person name="Peret B."/>
        </authorList>
    </citation>
    <scope>NUCLEOTIDE SEQUENCE [LARGE SCALE GENOMIC DNA]</scope>
    <source>
        <strain evidence="3">cv. Amiga</strain>
    </source>
</reference>
<keyword evidence="3" id="KW-1185">Reference proteome</keyword>
<protein>
    <submittedName>
        <fullName evidence="2">Putative triacylglycerol lipase</fullName>
    </submittedName>
</protein>